<reference evidence="6 7" key="1">
    <citation type="submission" date="2018-06" db="EMBL/GenBank/DDBJ databases">
        <title>Complete Genomes of Monosporascus.</title>
        <authorList>
            <person name="Robinson A.J."/>
            <person name="Natvig D.O."/>
        </authorList>
    </citation>
    <scope>NUCLEOTIDE SEQUENCE [LARGE SCALE GENOMIC DNA]</scope>
    <source>
        <strain evidence="6 7">CBS 609.92</strain>
    </source>
</reference>
<feature type="region of interest" description="Disordered" evidence="2">
    <location>
        <begin position="322"/>
        <end position="359"/>
    </location>
</feature>
<evidence type="ECO:0000313" key="6">
    <source>
        <dbReference type="EMBL" id="RYO77301.1"/>
    </source>
</evidence>
<keyword evidence="7" id="KW-1185">Reference proteome</keyword>
<dbReference type="Proteomes" id="UP000294003">
    <property type="component" value="Unassembled WGS sequence"/>
</dbReference>
<proteinExistence type="inferred from homology"/>
<keyword evidence="3" id="KW-1133">Transmembrane helix</keyword>
<dbReference type="Pfam" id="PF08574">
    <property type="entry name" value="Iwr1"/>
    <property type="match status" value="1"/>
</dbReference>
<comment type="caution">
    <text evidence="6">The sequence shown here is derived from an EMBL/GenBank/DDBJ whole genome shotgun (WGS) entry which is preliminary data.</text>
</comment>
<dbReference type="InterPro" id="IPR046623">
    <property type="entry name" value="DUF6536"/>
</dbReference>
<dbReference type="PANTHER" id="PTHR28063:SF1">
    <property type="entry name" value="RNA POLYMERASE II NUCLEAR LOCALIZATION PROTEIN IWR1"/>
    <property type="match status" value="1"/>
</dbReference>
<evidence type="ECO:0000313" key="7">
    <source>
        <dbReference type="Proteomes" id="UP000294003"/>
    </source>
</evidence>
<feature type="domain" description="Transcription factor Iwr1" evidence="4">
    <location>
        <begin position="810"/>
        <end position="880"/>
    </location>
</feature>
<feature type="region of interest" description="Disordered" evidence="2">
    <location>
        <begin position="534"/>
        <end position="599"/>
    </location>
</feature>
<dbReference type="EMBL" id="QJNS01000477">
    <property type="protein sequence ID" value="RYO77301.1"/>
    <property type="molecule type" value="Genomic_DNA"/>
</dbReference>
<evidence type="ECO:0000259" key="4">
    <source>
        <dbReference type="Pfam" id="PF08574"/>
    </source>
</evidence>
<feature type="compositionally biased region" description="Basic and acidic residues" evidence="2">
    <location>
        <begin position="776"/>
        <end position="798"/>
    </location>
</feature>
<keyword evidence="3" id="KW-0812">Transmembrane</keyword>
<dbReference type="PANTHER" id="PTHR28063">
    <property type="entry name" value="RNA POLYMERASE II NUCLEAR LOCALIZATION PROTEIN IWR1"/>
    <property type="match status" value="1"/>
</dbReference>
<protein>
    <recommendedName>
        <fullName evidence="8">Transcription factor Iwr1 domain-containing protein</fullName>
    </recommendedName>
</protein>
<organism evidence="6 7">
    <name type="scientific">Monosporascus cannonballus</name>
    <dbReference type="NCBI Taxonomy" id="155416"/>
    <lineage>
        <taxon>Eukaryota</taxon>
        <taxon>Fungi</taxon>
        <taxon>Dikarya</taxon>
        <taxon>Ascomycota</taxon>
        <taxon>Pezizomycotina</taxon>
        <taxon>Sordariomycetes</taxon>
        <taxon>Xylariomycetidae</taxon>
        <taxon>Xylariales</taxon>
        <taxon>Xylariales incertae sedis</taxon>
        <taxon>Monosporascus</taxon>
    </lineage>
</organism>
<feature type="region of interest" description="Disordered" evidence="2">
    <location>
        <begin position="643"/>
        <end position="712"/>
    </location>
</feature>
<sequence length="1046" mass="116077">MRIWLSRRSRMLLIQIILMATILFTNFGLTAFAVSQFGSSNGVGLIYDGDCDTVRALDLWTHLLINLLSTGMLSASNYCMQLQAAPTRADVERAHNDGKWLDIGVPSLRNLRYISFGRRLSWALLALSSVPVHLMCYHCSSWSLATAEANRKGDKGWDESRVNPPELNYTVVIQGMQDAVTNDEYEELDVSAWFRLYEDYWAPQGNAVILVANESVQMPADDSLLMYVSVIPRPDNWAKNMWALGNGTGNWVAMSPDYNVTKWYLGPKQYEVKSCLVQPPEGIAIRCRFEDCPPIMIAICALNLIKASVMLSIWALGRWQQSRKQEEDKEPKELEESPSEGETEGKYRTKTVQDGTQVVDGSRESAALVYPPIHVSSGHRRSIYPTLPRPDKPRAPPDLDQTVQPLGPGLRGAEPVHVPGDRAATRGPGRAGVERDAGEPAAVGALSPRSSYFISLPLRYGLPLYATSGFMYWLVSQSLFLARITAMFPDGTVDVRNSFSTCGASPIAVFIRLQDHKRHRSEVFVYRRQGDEAPFAQIPTPPQKPVIHISQPSGQDATFQRPKRRNTFEDASDNDSANDLPTTAGAGGTSTVKAPEPRRFHLSRPDAMLSASEYHTPTHGGVSKKRSAPALFVERRIKRLSARTVEKLQSTPNTATAQDLAPTSEQNVPGSQSTPPASGVADVGEVEPRKYKKPGVARLASKGATPKAKTQLPQSMINRWNVDMDRMAEEMNAFALEQIGLNLQKAEEEQKQRLRSPKGGQSTAQLKYKPKAPTKRYSERHPEPAPERAAESADKEMADPDVGLSETDDEEYVIETYVRVPASKMGDNVPPQNVGLLVFDEEPDIAYFYGESSDSEDEWAEDEEDENAENYYTADYPDDEVASDDEYDINVYAYRTGNASDLEEYDVEDEYDDPAYDSDGVKGGFKTYVGRNGFTTNHLRDGASIDAETIDEMKSDAPIYNTFQCTIKRSAFRIHSHIGCNITFHMDSPTQHADVATSTTVSIVSRGPQLPLDIWTMIIGCIMPVSALAQARFRLPPGLPRLQADH</sequence>
<evidence type="ECO:0000259" key="5">
    <source>
        <dbReference type="Pfam" id="PF20163"/>
    </source>
</evidence>
<name>A0ABY0GTM2_9PEZI</name>
<accession>A0ABY0GTM2</accession>
<evidence type="ECO:0008006" key="8">
    <source>
        <dbReference type="Google" id="ProtNLM"/>
    </source>
</evidence>
<dbReference type="InterPro" id="IPR040150">
    <property type="entry name" value="Iwr1"/>
</dbReference>
<dbReference type="Pfam" id="PF20163">
    <property type="entry name" value="DUF6536"/>
    <property type="match status" value="1"/>
</dbReference>
<dbReference type="InterPro" id="IPR013883">
    <property type="entry name" value="TF_Iwr1_dom"/>
</dbReference>
<feature type="transmembrane region" description="Helical" evidence="3">
    <location>
        <begin position="12"/>
        <end position="34"/>
    </location>
</feature>
<gene>
    <name evidence="6" type="ORF">DL762_009357</name>
</gene>
<evidence type="ECO:0000256" key="1">
    <source>
        <dbReference type="ARBA" id="ARBA00010218"/>
    </source>
</evidence>
<feature type="compositionally biased region" description="Polar residues" evidence="2">
    <location>
        <begin position="647"/>
        <end position="676"/>
    </location>
</feature>
<evidence type="ECO:0000256" key="2">
    <source>
        <dbReference type="SAM" id="MobiDB-lite"/>
    </source>
</evidence>
<feature type="domain" description="DUF6536" evidence="5">
    <location>
        <begin position="10"/>
        <end position="135"/>
    </location>
</feature>
<feature type="region of interest" description="Disordered" evidence="2">
    <location>
        <begin position="379"/>
        <end position="436"/>
    </location>
</feature>
<keyword evidence="3" id="KW-0472">Membrane</keyword>
<feature type="compositionally biased region" description="Basic and acidic residues" evidence="2">
    <location>
        <begin position="323"/>
        <end position="335"/>
    </location>
</feature>
<comment type="similarity">
    <text evidence="1">Belongs to the IWR1/SLC7A6OS family.</text>
</comment>
<feature type="region of interest" description="Disordered" evidence="2">
    <location>
        <begin position="747"/>
        <end position="808"/>
    </location>
</feature>
<evidence type="ECO:0000256" key="3">
    <source>
        <dbReference type="SAM" id="Phobius"/>
    </source>
</evidence>